<feature type="region of interest" description="Disordered" evidence="1">
    <location>
        <begin position="1"/>
        <end position="42"/>
    </location>
</feature>
<evidence type="ECO:0000313" key="3">
    <source>
        <dbReference type="Proteomes" id="UP001320148"/>
    </source>
</evidence>
<keyword evidence="3" id="KW-1185">Reference proteome</keyword>
<reference evidence="2 3" key="1">
    <citation type="submission" date="2021-02" db="EMBL/GenBank/DDBJ databases">
        <title>Complete genome of Desulfoluna sp. strain ASN36.</title>
        <authorList>
            <person name="Takahashi A."/>
            <person name="Kojima H."/>
            <person name="Fukui M."/>
        </authorList>
    </citation>
    <scope>NUCLEOTIDE SEQUENCE [LARGE SCALE GENOMIC DNA]</scope>
    <source>
        <strain evidence="2 3">ASN36</strain>
    </source>
</reference>
<name>A0ABM7PLR6_9BACT</name>
<protein>
    <submittedName>
        <fullName evidence="2">Uncharacterized protein</fullName>
    </submittedName>
</protein>
<gene>
    <name evidence="2" type="ORF">DSLASN_36970</name>
</gene>
<dbReference type="Proteomes" id="UP001320148">
    <property type="component" value="Chromosome"/>
</dbReference>
<proteinExistence type="predicted"/>
<organism evidence="2 3">
    <name type="scientific">Desulfoluna limicola</name>
    <dbReference type="NCBI Taxonomy" id="2810562"/>
    <lineage>
        <taxon>Bacteria</taxon>
        <taxon>Pseudomonadati</taxon>
        <taxon>Thermodesulfobacteriota</taxon>
        <taxon>Desulfobacteria</taxon>
        <taxon>Desulfobacterales</taxon>
        <taxon>Desulfolunaceae</taxon>
        <taxon>Desulfoluna</taxon>
    </lineage>
</organism>
<evidence type="ECO:0000313" key="2">
    <source>
        <dbReference type="EMBL" id="BCS98065.1"/>
    </source>
</evidence>
<dbReference type="EMBL" id="AP024488">
    <property type="protein sequence ID" value="BCS98065.1"/>
    <property type="molecule type" value="Genomic_DNA"/>
</dbReference>
<accession>A0ABM7PLR6</accession>
<evidence type="ECO:0000256" key="1">
    <source>
        <dbReference type="SAM" id="MobiDB-lite"/>
    </source>
</evidence>
<feature type="compositionally biased region" description="Basic and acidic residues" evidence="1">
    <location>
        <begin position="1"/>
        <end position="20"/>
    </location>
</feature>
<sequence>MASHKWLEAEKYEAEKKDASGGEVSHLESGFANAPTPRSSVCSHSLTGCARK</sequence>